<accession>A0A495J4N9</accession>
<dbReference type="AlphaFoldDB" id="A0A495J4N9"/>
<feature type="signal peptide" evidence="1">
    <location>
        <begin position="1"/>
        <end position="19"/>
    </location>
</feature>
<organism evidence="2 3">
    <name type="scientific">Mucilaginibacter gracilis</name>
    <dbReference type="NCBI Taxonomy" id="423350"/>
    <lineage>
        <taxon>Bacteria</taxon>
        <taxon>Pseudomonadati</taxon>
        <taxon>Bacteroidota</taxon>
        <taxon>Sphingobacteriia</taxon>
        <taxon>Sphingobacteriales</taxon>
        <taxon>Sphingobacteriaceae</taxon>
        <taxon>Mucilaginibacter</taxon>
    </lineage>
</organism>
<dbReference type="Proteomes" id="UP000268007">
    <property type="component" value="Unassembled WGS sequence"/>
</dbReference>
<dbReference type="OrthoDB" id="621220at2"/>
<comment type="caution">
    <text evidence="2">The sequence shown here is derived from an EMBL/GenBank/DDBJ whole genome shotgun (WGS) entry which is preliminary data.</text>
</comment>
<evidence type="ECO:0000313" key="2">
    <source>
        <dbReference type="EMBL" id="RKR83562.1"/>
    </source>
</evidence>
<protein>
    <recommendedName>
        <fullName evidence="4">Surface antigen-like protein</fullName>
    </recommendedName>
</protein>
<feature type="chain" id="PRO_5019723403" description="Surface antigen-like protein" evidence="1">
    <location>
        <begin position="20"/>
        <end position="411"/>
    </location>
</feature>
<dbReference type="EMBL" id="RBKU01000001">
    <property type="protein sequence ID" value="RKR83562.1"/>
    <property type="molecule type" value="Genomic_DNA"/>
</dbReference>
<dbReference type="Gene3D" id="2.40.160.50">
    <property type="entry name" value="membrane protein fhac: a member of the omp85/tpsb transporter family"/>
    <property type="match status" value="1"/>
</dbReference>
<name>A0A495J4N9_9SPHI</name>
<proteinExistence type="predicted"/>
<evidence type="ECO:0000313" key="3">
    <source>
        <dbReference type="Proteomes" id="UP000268007"/>
    </source>
</evidence>
<keyword evidence="1" id="KW-0732">Signal</keyword>
<evidence type="ECO:0008006" key="4">
    <source>
        <dbReference type="Google" id="ProtNLM"/>
    </source>
</evidence>
<sequence length="411" mass="45815">MPLKKTLLLLCLLPSVLFAQNASDIIPVNKTLNDTSEQRDLIDIAKKIVHIESKPVKDDKDKKYFFSFLPIGANVPGGTGRALITSTTAGVYLGPRKTTNLSSASFAPYWNLGDRFGLPLRTSVWLPGNTWTVQGDVRFLRYPQNSWGLGSSRGNDDETQINYEYIRFYQAALKRITPYFFAGVGYNLDYHFGIGPDDPQVDLAKFTGYNNGIAGSSVSSGISLNAVYDTRSKSRNNDINPMPGAYASIVYRINPTFLGSNNYWHSLYVDLRKYVSMNPARPNQQNTLAFWGYLWTVFDSNAPYLDLPSLGWDPFNRSGRGFDQNRYRGKSLAYLEAEYRRDITNDGLFGFVVFTNANSVSGSGTFLTSWHPAVGSGLRVKFNKESQTNIGVDYGVSKGYSSFSVNLAEAF</sequence>
<keyword evidence="3" id="KW-1185">Reference proteome</keyword>
<evidence type="ECO:0000256" key="1">
    <source>
        <dbReference type="SAM" id="SignalP"/>
    </source>
</evidence>
<reference evidence="2 3" key="1">
    <citation type="submission" date="2018-10" db="EMBL/GenBank/DDBJ databases">
        <title>Genomic Encyclopedia of Archaeal and Bacterial Type Strains, Phase II (KMG-II): from individual species to whole genera.</title>
        <authorList>
            <person name="Goeker M."/>
        </authorList>
    </citation>
    <scope>NUCLEOTIDE SEQUENCE [LARGE SCALE GENOMIC DNA]</scope>
    <source>
        <strain evidence="2 3">DSM 18602</strain>
    </source>
</reference>
<gene>
    <name evidence="2" type="ORF">BDD43_3772</name>
</gene>
<dbReference type="RefSeq" id="WP_121199041.1">
    <property type="nucleotide sequence ID" value="NZ_RBKU01000001.1"/>
</dbReference>